<organism evidence="2 3">
    <name type="scientific">Thermoanaerobacterium thermosaccharolyticum</name>
    <name type="common">Clostridium thermosaccharolyticum</name>
    <dbReference type="NCBI Taxonomy" id="1517"/>
    <lineage>
        <taxon>Bacteria</taxon>
        <taxon>Bacillati</taxon>
        <taxon>Bacillota</taxon>
        <taxon>Clostridia</taxon>
        <taxon>Thermoanaerobacterales</taxon>
        <taxon>Thermoanaerobacteraceae</taxon>
        <taxon>Thermoanaerobacterium</taxon>
    </lineage>
</organism>
<dbReference type="Pfam" id="PF13274">
    <property type="entry name" value="SocA_Panacea"/>
    <property type="match status" value="1"/>
</dbReference>
<protein>
    <recommendedName>
        <fullName evidence="1">Antitoxin SocA-like Panacea domain-containing protein</fullName>
    </recommendedName>
</protein>
<evidence type="ECO:0000259" key="1">
    <source>
        <dbReference type="Pfam" id="PF13274"/>
    </source>
</evidence>
<name>A0A231VML6_THETR</name>
<dbReference type="AlphaFoldDB" id="A0A231VML6"/>
<dbReference type="EMBL" id="NKHD01000002">
    <property type="protein sequence ID" value="OXT09515.1"/>
    <property type="molecule type" value="Genomic_DNA"/>
</dbReference>
<feature type="domain" description="Antitoxin SocA-like Panacea" evidence="1">
    <location>
        <begin position="31"/>
        <end position="131"/>
    </location>
</feature>
<dbReference type="InterPro" id="IPR025272">
    <property type="entry name" value="SocA_Panacea"/>
</dbReference>
<evidence type="ECO:0000313" key="3">
    <source>
        <dbReference type="Proteomes" id="UP000215301"/>
    </source>
</evidence>
<gene>
    <name evidence="2" type="ORF">CE561_00695</name>
</gene>
<reference evidence="2 3" key="1">
    <citation type="submission" date="2017-06" db="EMBL/GenBank/DDBJ databases">
        <title>Isolation and characterization of a thermophilic and butanogenic Thermoanaerobacterium thermosaccharolyticum M5 capable of efficient degradation of hemicellulose.</title>
        <authorList>
            <person name="Xin F."/>
            <person name="Jiang Y."/>
        </authorList>
    </citation>
    <scope>NUCLEOTIDE SEQUENCE [LARGE SCALE GENOMIC DNA]</scope>
    <source>
        <strain evidence="2 3">M5</strain>
    </source>
</reference>
<comment type="caution">
    <text evidence="2">The sequence shown here is derived from an EMBL/GenBank/DDBJ whole genome shotgun (WGS) entry which is preliminary data.</text>
</comment>
<proteinExistence type="predicted"/>
<evidence type="ECO:0000313" key="2">
    <source>
        <dbReference type="EMBL" id="OXT09515.1"/>
    </source>
</evidence>
<sequence length="184" mass="21733">MENREFIRYASIVHIIKETEKYEYRLGRTALVKLIYILQEKFNVPIGYDFSLYTYGPFSKEILDDLDYLSYLDAAKIKMNNERYNILPGEDSAMEYIYEKAGQFIEENKDTISEVVKEFGQLSAKSLELITTIHYVINDYKESNINFTKEDISKLIHEIKPYFSEDEIIKKIDELESSNFVKLI</sequence>
<dbReference type="Proteomes" id="UP000215301">
    <property type="component" value="Unassembled WGS sequence"/>
</dbReference>
<dbReference type="RefSeq" id="WP_094043241.1">
    <property type="nucleotide sequence ID" value="NZ_NKHD01000002.1"/>
</dbReference>
<accession>A0A231VML6</accession>